<comment type="caution">
    <text evidence="8">The sequence shown here is derived from an EMBL/GenBank/DDBJ whole genome shotgun (WGS) entry which is preliminary data.</text>
</comment>
<gene>
    <name evidence="8" type="ORF">KPH14_010941</name>
</gene>
<evidence type="ECO:0000259" key="7">
    <source>
        <dbReference type="Pfam" id="PF00135"/>
    </source>
</evidence>
<dbReference type="InterPro" id="IPR019819">
    <property type="entry name" value="Carboxylesterase_B_CS"/>
</dbReference>
<dbReference type="PROSITE" id="PS00122">
    <property type="entry name" value="CARBOXYLESTERASE_B_1"/>
    <property type="match status" value="1"/>
</dbReference>
<reference evidence="8" key="2">
    <citation type="journal article" date="2023" name="Commun. Biol.">
        <title>Intrasexual cuticular hydrocarbon dimorphism in a wasp sheds light on hydrocarbon biosynthesis genes in Hymenoptera.</title>
        <authorList>
            <person name="Moris V.C."/>
            <person name="Podsiadlowski L."/>
            <person name="Martin S."/>
            <person name="Oeyen J.P."/>
            <person name="Donath A."/>
            <person name="Petersen M."/>
            <person name="Wilbrandt J."/>
            <person name="Misof B."/>
            <person name="Liedtke D."/>
            <person name="Thamm M."/>
            <person name="Scheiner R."/>
            <person name="Schmitt T."/>
            <person name="Niehuis O."/>
        </authorList>
    </citation>
    <scope>NUCLEOTIDE SEQUENCE</scope>
    <source>
        <strain evidence="8">GBR_01_08_01A</strain>
    </source>
</reference>
<dbReference type="InterPro" id="IPR029058">
    <property type="entry name" value="AB_hydrolase_fold"/>
</dbReference>
<accession>A0AAD9VU02</accession>
<keyword evidence="9" id="KW-1185">Reference proteome</keyword>
<dbReference type="AlphaFoldDB" id="A0AAD9VU02"/>
<keyword evidence="4" id="KW-1015">Disulfide bond</keyword>
<dbReference type="GO" id="GO:0052689">
    <property type="term" value="F:carboxylic ester hydrolase activity"/>
    <property type="evidence" value="ECO:0007669"/>
    <property type="project" value="UniProtKB-KW"/>
</dbReference>
<comment type="similarity">
    <text evidence="1 6">Belongs to the type-B carboxylesterase/lipase family.</text>
</comment>
<keyword evidence="3 6" id="KW-0378">Hydrolase</keyword>
<dbReference type="InterPro" id="IPR002018">
    <property type="entry name" value="CarbesteraseB"/>
</dbReference>
<dbReference type="Gene3D" id="3.40.50.1820">
    <property type="entry name" value="alpha/beta hydrolase"/>
    <property type="match status" value="1"/>
</dbReference>
<sequence length="554" mass="62437">MTDMWLIKLVFFALVTVTYVAAGDEVQVEIPQGPLKGLKSHTVWHNKTYYSFKGIPYAKPNVGLDKFRAPEPADPWEGVYDATKHRSACPFFCMVKQGLIGDEDCLYLNVYTPELNKEARKAVMVWIHGGAWNAGSGDDDVYGPDFLIDQDVVLVTFNYRLGALGFLNTGDENAPGNVGMKDQVMALMWVKDNIHYFGGCPNRVTIFGQSSGGSSVQYHMMSPMSEGLFNNVIAQSGSILNPWAVSYNPKDMAFKLGETLGIRTTDSAELVKKLAEFSAKDIVTASKEMMTTINTMNGHMQAFVPSVEYDFGQDVFLPTDPWTLIKTGTLADVPIMGGVTLDESIFFAEMMLEHAEYMNQQFEYFLPDDVNVTDSVQRKQLGEAMKDFYFHGKDISRATEKEFTQMLSDAYFIAGVAFSLNFITHRNTAPVYQYIFEYEAPFGIMKNLVNFEKGVAHGDELGYEFYSNAFKNLPQPGSSNEKMLRIITKLWTNFAKDGNPTSKLDEDITINWEPKDREVCKYIHINQELKMDKHLLGDRVPFWAELYKNALSSS</sequence>
<evidence type="ECO:0000256" key="1">
    <source>
        <dbReference type="ARBA" id="ARBA00005964"/>
    </source>
</evidence>
<protein>
    <recommendedName>
        <fullName evidence="6">Carboxylic ester hydrolase</fullName>
        <ecNumber evidence="6">3.1.1.-</ecNumber>
    </recommendedName>
</protein>
<dbReference type="EC" id="3.1.1.-" evidence="6"/>
<evidence type="ECO:0000313" key="9">
    <source>
        <dbReference type="Proteomes" id="UP001258017"/>
    </source>
</evidence>
<organism evidence="8 9">
    <name type="scientific">Odynerus spinipes</name>
    <dbReference type="NCBI Taxonomy" id="1348599"/>
    <lineage>
        <taxon>Eukaryota</taxon>
        <taxon>Metazoa</taxon>
        <taxon>Ecdysozoa</taxon>
        <taxon>Arthropoda</taxon>
        <taxon>Hexapoda</taxon>
        <taxon>Insecta</taxon>
        <taxon>Pterygota</taxon>
        <taxon>Neoptera</taxon>
        <taxon>Endopterygota</taxon>
        <taxon>Hymenoptera</taxon>
        <taxon>Apocrita</taxon>
        <taxon>Aculeata</taxon>
        <taxon>Vespoidea</taxon>
        <taxon>Vespidae</taxon>
        <taxon>Eumeninae</taxon>
        <taxon>Odynerus</taxon>
    </lineage>
</organism>
<keyword evidence="2" id="KW-0719">Serine esterase</keyword>
<dbReference type="InterPro" id="IPR050309">
    <property type="entry name" value="Type-B_Carboxylest/Lipase"/>
</dbReference>
<name>A0AAD9VU02_9HYME</name>
<keyword evidence="6" id="KW-0732">Signal</keyword>
<reference evidence="8" key="1">
    <citation type="submission" date="2021-08" db="EMBL/GenBank/DDBJ databases">
        <authorList>
            <person name="Misof B."/>
            <person name="Oliver O."/>
            <person name="Podsiadlowski L."/>
            <person name="Donath A."/>
            <person name="Peters R."/>
            <person name="Mayer C."/>
            <person name="Rust J."/>
            <person name="Gunkel S."/>
            <person name="Lesny P."/>
            <person name="Martin S."/>
            <person name="Oeyen J.P."/>
            <person name="Petersen M."/>
            <person name="Panagiotis P."/>
            <person name="Wilbrandt J."/>
            <person name="Tanja T."/>
        </authorList>
    </citation>
    <scope>NUCLEOTIDE SEQUENCE</scope>
    <source>
        <strain evidence="8">GBR_01_08_01A</strain>
        <tissue evidence="8">Thorax + abdomen</tissue>
    </source>
</reference>
<evidence type="ECO:0000256" key="2">
    <source>
        <dbReference type="ARBA" id="ARBA00022487"/>
    </source>
</evidence>
<feature type="signal peptide" evidence="6">
    <location>
        <begin position="1"/>
        <end position="22"/>
    </location>
</feature>
<evidence type="ECO:0000256" key="5">
    <source>
        <dbReference type="ARBA" id="ARBA00023180"/>
    </source>
</evidence>
<evidence type="ECO:0000256" key="6">
    <source>
        <dbReference type="RuleBase" id="RU361235"/>
    </source>
</evidence>
<dbReference type="InterPro" id="IPR019826">
    <property type="entry name" value="Carboxylesterase_B_AS"/>
</dbReference>
<evidence type="ECO:0000313" key="8">
    <source>
        <dbReference type="EMBL" id="KAK2586966.1"/>
    </source>
</evidence>
<evidence type="ECO:0000256" key="3">
    <source>
        <dbReference type="ARBA" id="ARBA00022801"/>
    </source>
</evidence>
<feature type="chain" id="PRO_5041774263" description="Carboxylic ester hydrolase" evidence="6">
    <location>
        <begin position="23"/>
        <end position="554"/>
    </location>
</feature>
<dbReference type="Pfam" id="PF00135">
    <property type="entry name" value="COesterase"/>
    <property type="match status" value="1"/>
</dbReference>
<feature type="domain" description="Carboxylesterase type B" evidence="7">
    <location>
        <begin position="26"/>
        <end position="543"/>
    </location>
</feature>
<proteinExistence type="inferred from homology"/>
<dbReference type="EMBL" id="JAIFRP010000008">
    <property type="protein sequence ID" value="KAK2586966.1"/>
    <property type="molecule type" value="Genomic_DNA"/>
</dbReference>
<dbReference type="PROSITE" id="PS00941">
    <property type="entry name" value="CARBOXYLESTERASE_B_2"/>
    <property type="match status" value="1"/>
</dbReference>
<dbReference type="SUPFAM" id="SSF53474">
    <property type="entry name" value="alpha/beta-Hydrolases"/>
    <property type="match status" value="1"/>
</dbReference>
<dbReference type="Proteomes" id="UP001258017">
    <property type="component" value="Unassembled WGS sequence"/>
</dbReference>
<evidence type="ECO:0000256" key="4">
    <source>
        <dbReference type="ARBA" id="ARBA00023157"/>
    </source>
</evidence>
<keyword evidence="5" id="KW-0325">Glycoprotein</keyword>
<dbReference type="PANTHER" id="PTHR11559">
    <property type="entry name" value="CARBOXYLESTERASE"/>
    <property type="match status" value="1"/>
</dbReference>